<gene>
    <name evidence="1" type="ORF">K488DRAFT_72079</name>
</gene>
<reference evidence="1" key="2">
    <citation type="journal article" date="2022" name="New Phytol.">
        <title>Evolutionary transition to the ectomycorrhizal habit in the genomes of a hyperdiverse lineage of mushroom-forming fungi.</title>
        <authorList>
            <person name="Looney B."/>
            <person name="Miyauchi S."/>
            <person name="Morin E."/>
            <person name="Drula E."/>
            <person name="Courty P.E."/>
            <person name="Kohler A."/>
            <person name="Kuo A."/>
            <person name="LaButti K."/>
            <person name="Pangilinan J."/>
            <person name="Lipzen A."/>
            <person name="Riley R."/>
            <person name="Andreopoulos W."/>
            <person name="He G."/>
            <person name="Johnson J."/>
            <person name="Nolan M."/>
            <person name="Tritt A."/>
            <person name="Barry K.W."/>
            <person name="Grigoriev I.V."/>
            <person name="Nagy L.G."/>
            <person name="Hibbett D."/>
            <person name="Henrissat B."/>
            <person name="Matheny P.B."/>
            <person name="Labbe J."/>
            <person name="Martin F.M."/>
        </authorList>
    </citation>
    <scope>NUCLEOTIDE SEQUENCE</scope>
    <source>
        <strain evidence="1">EC-137</strain>
    </source>
</reference>
<evidence type="ECO:0000313" key="2">
    <source>
        <dbReference type="Proteomes" id="UP000814128"/>
    </source>
</evidence>
<reference evidence="1" key="1">
    <citation type="submission" date="2021-02" db="EMBL/GenBank/DDBJ databases">
        <authorList>
            <consortium name="DOE Joint Genome Institute"/>
            <person name="Ahrendt S."/>
            <person name="Looney B.P."/>
            <person name="Miyauchi S."/>
            <person name="Morin E."/>
            <person name="Drula E."/>
            <person name="Courty P.E."/>
            <person name="Chicoki N."/>
            <person name="Fauchery L."/>
            <person name="Kohler A."/>
            <person name="Kuo A."/>
            <person name="Labutti K."/>
            <person name="Pangilinan J."/>
            <person name="Lipzen A."/>
            <person name="Riley R."/>
            <person name="Andreopoulos W."/>
            <person name="He G."/>
            <person name="Johnson J."/>
            <person name="Barry K.W."/>
            <person name="Grigoriev I.V."/>
            <person name="Nagy L."/>
            <person name="Hibbett D."/>
            <person name="Henrissat B."/>
            <person name="Matheny P.B."/>
            <person name="Labbe J."/>
            <person name="Martin F."/>
        </authorList>
    </citation>
    <scope>NUCLEOTIDE SEQUENCE</scope>
    <source>
        <strain evidence="1">EC-137</strain>
    </source>
</reference>
<keyword evidence="2" id="KW-1185">Reference proteome</keyword>
<comment type="caution">
    <text evidence="1">The sequence shown here is derived from an EMBL/GenBank/DDBJ whole genome shotgun (WGS) entry which is preliminary data.</text>
</comment>
<name>A0ACB8QFW5_9AGAM</name>
<dbReference type="EMBL" id="MU273615">
    <property type="protein sequence ID" value="KAI0030567.1"/>
    <property type="molecule type" value="Genomic_DNA"/>
</dbReference>
<protein>
    <submittedName>
        <fullName evidence="1">Uncharacterized protein</fullName>
    </submittedName>
</protein>
<organism evidence="1 2">
    <name type="scientific">Vararia minispora EC-137</name>
    <dbReference type="NCBI Taxonomy" id="1314806"/>
    <lineage>
        <taxon>Eukaryota</taxon>
        <taxon>Fungi</taxon>
        <taxon>Dikarya</taxon>
        <taxon>Basidiomycota</taxon>
        <taxon>Agaricomycotina</taxon>
        <taxon>Agaricomycetes</taxon>
        <taxon>Russulales</taxon>
        <taxon>Lachnocladiaceae</taxon>
        <taxon>Vararia</taxon>
    </lineage>
</organism>
<accession>A0ACB8QFW5</accession>
<dbReference type="Proteomes" id="UP000814128">
    <property type="component" value="Unassembled WGS sequence"/>
</dbReference>
<evidence type="ECO:0000313" key="1">
    <source>
        <dbReference type="EMBL" id="KAI0030567.1"/>
    </source>
</evidence>
<sequence>MLGGRVLIAVDPETRTLIDWSQWVGYRTISRRRSGHSTSLAPSNTGPTTDELPSHMTFSAVPLREGVKLPMVGTDVLLDRLPSRRQQELFGACHIGVPRALKQRETTELREKSKAASLIYVQERGHYDKLKWESCWIPGEACQPLRETRTRSCLSVEALHQSETTPAIVVIDGHDFGKQSGDKETGKLGASKATSPGHEALTALFASQHLGGLPVGLLHKWRHVRRSSEWQCGNGHVLIWLRGIPALQRTSPSDDCRSDVRCVGWLGQTLGGIPFAAESQSRPDRGSKRRRVQASREAQAGYRREDELGRYHELNWKGAGAVEMGDGDLVGRSADNRRGGGKGEPKAVALGTRARRGLPARVLAGRGRTEKWLKKAIVLEDSRAESGGDGG</sequence>
<proteinExistence type="predicted"/>